<name>A0A238LMQ3_9RHOB</name>
<dbReference type="GO" id="GO:0006351">
    <property type="term" value="P:DNA-templated transcription"/>
    <property type="evidence" value="ECO:0007669"/>
    <property type="project" value="TreeGrafter"/>
</dbReference>
<protein>
    <submittedName>
        <fullName evidence="6">HTH-type transcriptional regulator DmlR</fullName>
    </submittedName>
</protein>
<dbReference type="Proteomes" id="UP000201613">
    <property type="component" value="Unassembled WGS sequence"/>
</dbReference>
<dbReference type="GO" id="GO:0043565">
    <property type="term" value="F:sequence-specific DNA binding"/>
    <property type="evidence" value="ECO:0007669"/>
    <property type="project" value="TreeGrafter"/>
</dbReference>
<dbReference type="InterPro" id="IPR000847">
    <property type="entry name" value="LysR_HTH_N"/>
</dbReference>
<dbReference type="InterPro" id="IPR058163">
    <property type="entry name" value="LysR-type_TF_proteobact-type"/>
</dbReference>
<dbReference type="InterPro" id="IPR036390">
    <property type="entry name" value="WH_DNA-bd_sf"/>
</dbReference>
<feature type="domain" description="HTH lysR-type" evidence="5">
    <location>
        <begin position="10"/>
        <end position="59"/>
    </location>
</feature>
<dbReference type="EMBL" id="FXZK01000021">
    <property type="protein sequence ID" value="SMY10206.1"/>
    <property type="molecule type" value="Genomic_DNA"/>
</dbReference>
<dbReference type="InterPro" id="IPR005119">
    <property type="entry name" value="LysR_subst-bd"/>
</dbReference>
<evidence type="ECO:0000256" key="2">
    <source>
        <dbReference type="ARBA" id="ARBA00023015"/>
    </source>
</evidence>
<sequence length="303" mass="34093">MFNWEGVSEFVSVAETESFTAAANRLGISTAQVSRQIGALETRLGVKLFYRTTRKVSITDTGQIYYNHCRQVLDGLAEAERAITDLHQTPKGRLNLTAPVTFGEKRIAPLVNEFVARYPELEVNLTLSNQMLDLVAECYDLAIRLGELEDSTMMAKRLSSRTHYVCASPDYLAAHGVPYALSELDQHNCLQGTLDYWRFEEKSKPRHIRVKGNLRCNSGWSLVDAALKGIGIVQLPDYYVQAELEAGRLVPVLDNYRAPDDGIWAIYPHNRHLSPKVRLLLEHLSEGLETTEDLMPKTIGETK</sequence>
<keyword evidence="2" id="KW-0805">Transcription regulation</keyword>
<proteinExistence type="inferred from homology"/>
<evidence type="ECO:0000256" key="1">
    <source>
        <dbReference type="ARBA" id="ARBA00009437"/>
    </source>
</evidence>
<dbReference type="FunFam" id="1.10.10.10:FF:000001">
    <property type="entry name" value="LysR family transcriptional regulator"/>
    <property type="match status" value="1"/>
</dbReference>
<dbReference type="PROSITE" id="PS50931">
    <property type="entry name" value="HTH_LYSR"/>
    <property type="match status" value="1"/>
</dbReference>
<keyword evidence="4" id="KW-0804">Transcription</keyword>
<dbReference type="AlphaFoldDB" id="A0A238LMQ3"/>
<dbReference type="PANTHER" id="PTHR30537:SF10">
    <property type="entry name" value="TRANSCRIPTIONAL REGULATOR-RELATED"/>
    <property type="match status" value="1"/>
</dbReference>
<keyword evidence="3" id="KW-0238">DNA-binding</keyword>
<evidence type="ECO:0000256" key="3">
    <source>
        <dbReference type="ARBA" id="ARBA00023125"/>
    </source>
</evidence>
<dbReference type="GO" id="GO:0003700">
    <property type="term" value="F:DNA-binding transcription factor activity"/>
    <property type="evidence" value="ECO:0007669"/>
    <property type="project" value="InterPro"/>
</dbReference>
<dbReference type="PANTHER" id="PTHR30537">
    <property type="entry name" value="HTH-TYPE TRANSCRIPTIONAL REGULATOR"/>
    <property type="match status" value="1"/>
</dbReference>
<dbReference type="Pfam" id="PF00126">
    <property type="entry name" value="HTH_1"/>
    <property type="match status" value="1"/>
</dbReference>
<dbReference type="Pfam" id="PF03466">
    <property type="entry name" value="LysR_substrate"/>
    <property type="match status" value="1"/>
</dbReference>
<reference evidence="6 7" key="1">
    <citation type="submission" date="2017-05" db="EMBL/GenBank/DDBJ databases">
        <authorList>
            <person name="Song R."/>
            <person name="Chenine A.L."/>
            <person name="Ruprecht R.M."/>
        </authorList>
    </citation>
    <scope>NUCLEOTIDE SEQUENCE [LARGE SCALE GENOMIC DNA]</scope>
    <source>
        <strain evidence="6 7">CECT 8899</strain>
    </source>
</reference>
<dbReference type="RefSeq" id="WP_093994364.1">
    <property type="nucleotide sequence ID" value="NZ_FXZK01000021.1"/>
</dbReference>
<dbReference type="PRINTS" id="PR00039">
    <property type="entry name" value="HTHLYSR"/>
</dbReference>
<evidence type="ECO:0000313" key="7">
    <source>
        <dbReference type="Proteomes" id="UP000201613"/>
    </source>
</evidence>
<dbReference type="SUPFAM" id="SSF53850">
    <property type="entry name" value="Periplasmic binding protein-like II"/>
    <property type="match status" value="1"/>
</dbReference>
<keyword evidence="7" id="KW-1185">Reference proteome</keyword>
<evidence type="ECO:0000313" key="6">
    <source>
        <dbReference type="EMBL" id="SMY10206.1"/>
    </source>
</evidence>
<evidence type="ECO:0000256" key="4">
    <source>
        <dbReference type="ARBA" id="ARBA00023163"/>
    </source>
</evidence>
<accession>A0A238LMQ3</accession>
<dbReference type="InterPro" id="IPR036388">
    <property type="entry name" value="WH-like_DNA-bd_sf"/>
</dbReference>
<organism evidence="6 7">
    <name type="scientific">Flavimaricola marinus</name>
    <dbReference type="NCBI Taxonomy" id="1819565"/>
    <lineage>
        <taxon>Bacteria</taxon>
        <taxon>Pseudomonadati</taxon>
        <taxon>Pseudomonadota</taxon>
        <taxon>Alphaproteobacteria</taxon>
        <taxon>Rhodobacterales</taxon>
        <taxon>Paracoccaceae</taxon>
        <taxon>Flavimaricola</taxon>
    </lineage>
</organism>
<dbReference type="FunFam" id="3.40.190.290:FF:000001">
    <property type="entry name" value="Transcriptional regulator, LysR family"/>
    <property type="match status" value="1"/>
</dbReference>
<dbReference type="Gene3D" id="1.10.10.10">
    <property type="entry name" value="Winged helix-like DNA-binding domain superfamily/Winged helix DNA-binding domain"/>
    <property type="match status" value="1"/>
</dbReference>
<gene>
    <name evidence="6" type="primary">dmlR_6</name>
    <name evidence="6" type="ORF">LOM8899_04381</name>
</gene>
<dbReference type="SUPFAM" id="SSF46785">
    <property type="entry name" value="Winged helix' DNA-binding domain"/>
    <property type="match status" value="1"/>
</dbReference>
<evidence type="ECO:0000259" key="5">
    <source>
        <dbReference type="PROSITE" id="PS50931"/>
    </source>
</evidence>
<comment type="similarity">
    <text evidence="1">Belongs to the LysR transcriptional regulatory family.</text>
</comment>
<dbReference type="Gene3D" id="3.40.190.290">
    <property type="match status" value="1"/>
</dbReference>
<dbReference type="OrthoDB" id="9813056at2"/>